<gene>
    <name evidence="2" type="ORF">AOL_s00091g28</name>
</gene>
<feature type="compositionally biased region" description="Basic residues" evidence="1">
    <location>
        <begin position="40"/>
        <end position="50"/>
    </location>
</feature>
<protein>
    <submittedName>
        <fullName evidence="2">Uncharacterized protein</fullName>
    </submittedName>
</protein>
<dbReference type="HOGENOM" id="CLU_1626624_0_0_1"/>
<proteinExistence type="predicted"/>
<comment type="caution">
    <text evidence="2">The sequence shown here is derived from an EMBL/GenBank/DDBJ whole genome shotgun (WGS) entry which is preliminary data.</text>
</comment>
<name>G1XHX6_ARTOA</name>
<organism evidence="2 3">
    <name type="scientific">Arthrobotrys oligospora (strain ATCC 24927 / CBS 115.81 / DSM 1491)</name>
    <name type="common">Nematode-trapping fungus</name>
    <name type="synonym">Didymozoophaga oligospora</name>
    <dbReference type="NCBI Taxonomy" id="756982"/>
    <lineage>
        <taxon>Eukaryota</taxon>
        <taxon>Fungi</taxon>
        <taxon>Dikarya</taxon>
        <taxon>Ascomycota</taxon>
        <taxon>Pezizomycotina</taxon>
        <taxon>Orbiliomycetes</taxon>
        <taxon>Orbiliales</taxon>
        <taxon>Orbiliaceae</taxon>
        <taxon>Orbilia</taxon>
        <taxon>Orbilia oligospora</taxon>
    </lineage>
</organism>
<dbReference type="GeneID" id="22895066"/>
<keyword evidence="3" id="KW-1185">Reference proteome</keyword>
<feature type="region of interest" description="Disordered" evidence="1">
    <location>
        <begin position="30"/>
        <end position="57"/>
    </location>
</feature>
<sequence>MASHKRSVSDSDILLRGKWAYGASLSRDLGQHLPKPTRSIIKKRGPKRSTGRSTHSRSITNKWKAFGLTESLLQRTIRSGCNQGIHHEDESGPPEILSAAFGLLKMQKEKDYIVLDVDPTVEKTPMGGMSAKSLGHALDPENAKRPVLLLFVSDLGREAGLYK</sequence>
<evidence type="ECO:0000313" key="2">
    <source>
        <dbReference type="EMBL" id="EGX47207.1"/>
    </source>
</evidence>
<evidence type="ECO:0000256" key="1">
    <source>
        <dbReference type="SAM" id="MobiDB-lite"/>
    </source>
</evidence>
<accession>G1XHX6</accession>
<dbReference type="RefSeq" id="XP_011124088.1">
    <property type="nucleotide sequence ID" value="XM_011125786.1"/>
</dbReference>
<dbReference type="Proteomes" id="UP000008784">
    <property type="component" value="Unassembled WGS sequence"/>
</dbReference>
<dbReference type="InParanoid" id="G1XHX6"/>
<dbReference type="EMBL" id="ADOT01000165">
    <property type="protein sequence ID" value="EGX47207.1"/>
    <property type="molecule type" value="Genomic_DNA"/>
</dbReference>
<dbReference type="AlphaFoldDB" id="G1XHX6"/>
<evidence type="ECO:0000313" key="3">
    <source>
        <dbReference type="Proteomes" id="UP000008784"/>
    </source>
</evidence>
<reference evidence="2 3" key="1">
    <citation type="journal article" date="2011" name="PLoS Pathog.">
        <title>Genomic and proteomic analyses of the fungus Arthrobotrys oligospora provide insights into nematode-trap formation.</title>
        <authorList>
            <person name="Yang J."/>
            <person name="Wang L."/>
            <person name="Ji X."/>
            <person name="Feng Y."/>
            <person name="Li X."/>
            <person name="Zou C."/>
            <person name="Xu J."/>
            <person name="Ren Y."/>
            <person name="Mi Q."/>
            <person name="Wu J."/>
            <person name="Liu S."/>
            <person name="Liu Y."/>
            <person name="Huang X."/>
            <person name="Wang H."/>
            <person name="Niu X."/>
            <person name="Li J."/>
            <person name="Liang L."/>
            <person name="Luo Y."/>
            <person name="Ji K."/>
            <person name="Zhou W."/>
            <person name="Yu Z."/>
            <person name="Li G."/>
            <person name="Liu Y."/>
            <person name="Li L."/>
            <person name="Qiao M."/>
            <person name="Feng L."/>
            <person name="Zhang K.-Q."/>
        </authorList>
    </citation>
    <scope>NUCLEOTIDE SEQUENCE [LARGE SCALE GENOMIC DNA]</scope>
    <source>
        <strain evidence="3">ATCC 24927 / CBS 115.81 / DSM 1491</strain>
    </source>
</reference>